<accession>A0A2H1WKR4</accession>
<protein>
    <submittedName>
        <fullName evidence="1">SFRICE_023913</fullName>
    </submittedName>
</protein>
<organism evidence="1">
    <name type="scientific">Spodoptera frugiperda</name>
    <name type="common">Fall armyworm</name>
    <dbReference type="NCBI Taxonomy" id="7108"/>
    <lineage>
        <taxon>Eukaryota</taxon>
        <taxon>Metazoa</taxon>
        <taxon>Ecdysozoa</taxon>
        <taxon>Arthropoda</taxon>
        <taxon>Hexapoda</taxon>
        <taxon>Insecta</taxon>
        <taxon>Pterygota</taxon>
        <taxon>Neoptera</taxon>
        <taxon>Endopterygota</taxon>
        <taxon>Lepidoptera</taxon>
        <taxon>Glossata</taxon>
        <taxon>Ditrysia</taxon>
        <taxon>Noctuoidea</taxon>
        <taxon>Noctuidae</taxon>
        <taxon>Amphipyrinae</taxon>
        <taxon>Spodoptera</taxon>
    </lineage>
</organism>
<dbReference type="AlphaFoldDB" id="A0A2H1WKR4"/>
<gene>
    <name evidence="1" type="ORF">SFRICE_023913</name>
</gene>
<name>A0A2H1WKR4_SPOFR</name>
<evidence type="ECO:0000313" key="1">
    <source>
        <dbReference type="EMBL" id="SOQ53649.1"/>
    </source>
</evidence>
<dbReference type="EMBL" id="ODYU01009316">
    <property type="protein sequence ID" value="SOQ53649.1"/>
    <property type="molecule type" value="Genomic_DNA"/>
</dbReference>
<proteinExistence type="predicted"/>
<sequence>MSYCSCSVGLLEDLKGPRTQFIVRGFLLPKREGVLLLLTKNHPVPTRAFPAGVPVNPLGKPQLRIVFNARFHSLASGSVRVCGQRARVARRLTRTRPARCVPRALQSSIRSPQILFLSDCLLPGRVVASATAVQGVSGLIPGSGKVLLVFRKFLNSKTESGIVSNPICGYYKERLPAGIEPATRCVVARYSHRANRGVKMN</sequence>
<reference evidence="1" key="1">
    <citation type="submission" date="2016-07" db="EMBL/GenBank/DDBJ databases">
        <authorList>
            <person name="Bretaudeau A."/>
        </authorList>
    </citation>
    <scope>NUCLEOTIDE SEQUENCE</scope>
    <source>
        <strain evidence="1">Rice</strain>
        <tissue evidence="1">Whole body</tissue>
    </source>
</reference>